<reference evidence="3 4" key="1">
    <citation type="submission" date="2018-08" db="EMBL/GenBank/DDBJ databases">
        <title>Verrucosispora craniellae sp. nov., isolated from a marine sponge in the South China Sea.</title>
        <authorList>
            <person name="Li L."/>
            <person name="Lin H.W."/>
        </authorList>
    </citation>
    <scope>NUCLEOTIDE SEQUENCE [LARGE SCALE GENOMIC DNA]</scope>
    <source>
        <strain evidence="3 4">LHW63014</strain>
    </source>
</reference>
<dbReference type="InterPro" id="IPR051698">
    <property type="entry name" value="Transposase_11-like"/>
</dbReference>
<feature type="domain" description="H repeat-associated protein N-terminal" evidence="2">
    <location>
        <begin position="40"/>
        <end position="130"/>
    </location>
</feature>
<dbReference type="PANTHER" id="PTHR30298:SF0">
    <property type="entry name" value="PROTEIN YBFL-RELATED"/>
    <property type="match status" value="1"/>
</dbReference>
<dbReference type="Proteomes" id="UP000262621">
    <property type="component" value="Unassembled WGS sequence"/>
</dbReference>
<dbReference type="AlphaFoldDB" id="A0A372FQI5"/>
<dbReference type="InterPro" id="IPR012337">
    <property type="entry name" value="RNaseH-like_sf"/>
</dbReference>
<dbReference type="SUPFAM" id="SSF53098">
    <property type="entry name" value="Ribonuclease H-like"/>
    <property type="match status" value="1"/>
</dbReference>
<protein>
    <submittedName>
        <fullName evidence="3">ISAs1 family transposase</fullName>
    </submittedName>
</protein>
<dbReference type="NCBIfam" id="NF033564">
    <property type="entry name" value="transpos_ISAs1"/>
    <property type="match status" value="1"/>
</dbReference>
<dbReference type="InterPro" id="IPR047647">
    <property type="entry name" value="ISAs1_transpos"/>
</dbReference>
<gene>
    <name evidence="3" type="ORF">D0Q02_31075</name>
</gene>
<proteinExistence type="predicted"/>
<accession>A0A372FQI5</accession>
<organism evidence="3 4">
    <name type="scientific">Micromonospora craniellae</name>
    <dbReference type="NCBI Taxonomy" id="2294034"/>
    <lineage>
        <taxon>Bacteria</taxon>
        <taxon>Bacillati</taxon>
        <taxon>Actinomycetota</taxon>
        <taxon>Actinomycetes</taxon>
        <taxon>Micromonosporales</taxon>
        <taxon>Micromonosporaceae</taxon>
        <taxon>Micromonospora</taxon>
    </lineage>
</organism>
<dbReference type="GO" id="GO:0004803">
    <property type="term" value="F:transposase activity"/>
    <property type="evidence" value="ECO:0007669"/>
    <property type="project" value="InterPro"/>
</dbReference>
<dbReference type="GO" id="GO:0003677">
    <property type="term" value="F:DNA binding"/>
    <property type="evidence" value="ECO:0007669"/>
    <property type="project" value="InterPro"/>
</dbReference>
<dbReference type="GO" id="GO:0006313">
    <property type="term" value="P:DNA transposition"/>
    <property type="evidence" value="ECO:0007669"/>
    <property type="project" value="InterPro"/>
</dbReference>
<sequence length="412" mass="43991">MWFKRSFVVPQSATLITDPSPAPLSGDVSFTPSCHGLLDLLLAVCDGRSDQGRDHPVAVVLALVAAATVAGLKGYTAISGWVADVPAEILDGLYLRVEARPAGRPSRSTLWRVCTDTDGDVLDAVIAEWTTAQRTSTGEQAPTSTDTVTQVRLDGKTVRGAVNADGEQLHLLSALAGSPGPDPAALVIAQAPTDGAKTREPETARALLETLDLRGVTITADALHTVKATAELIHRQGGHFVLPVKENRPALFEALDALPWATTVIGYESTEAGHGRSTRRTIRVLPAPAGLPFPHVNQVWLIERYVTGSDGKQSAAAQLGVTSHPADAAGPAEIAAFNRGQWSIESLHFIRDTCYREDHSRVRTRSGPRVLASLRNLAINALRLAGRTDITEATRWANRNMTRPFTILGLTG</sequence>
<dbReference type="InterPro" id="IPR032806">
    <property type="entry name" value="YbfD_N"/>
</dbReference>
<evidence type="ECO:0000313" key="3">
    <source>
        <dbReference type="EMBL" id="RFS38995.1"/>
    </source>
</evidence>
<feature type="domain" description="Transposase IS4-like" evidence="1">
    <location>
        <begin position="186"/>
        <end position="380"/>
    </location>
</feature>
<dbReference type="PANTHER" id="PTHR30298">
    <property type="entry name" value="H REPEAT-ASSOCIATED PREDICTED TRANSPOSASE"/>
    <property type="match status" value="1"/>
</dbReference>
<dbReference type="InterPro" id="IPR002559">
    <property type="entry name" value="Transposase_11"/>
</dbReference>
<dbReference type="Pfam" id="PF01609">
    <property type="entry name" value="DDE_Tnp_1"/>
    <property type="match status" value="1"/>
</dbReference>
<evidence type="ECO:0000259" key="1">
    <source>
        <dbReference type="Pfam" id="PF01609"/>
    </source>
</evidence>
<dbReference type="Pfam" id="PF13808">
    <property type="entry name" value="DDE_Tnp_1_assoc"/>
    <property type="match status" value="1"/>
</dbReference>
<name>A0A372FQI5_9ACTN</name>
<dbReference type="EMBL" id="QVFU01000143">
    <property type="protein sequence ID" value="RFS38995.1"/>
    <property type="molecule type" value="Genomic_DNA"/>
</dbReference>
<evidence type="ECO:0000313" key="4">
    <source>
        <dbReference type="Proteomes" id="UP000262621"/>
    </source>
</evidence>
<comment type="caution">
    <text evidence="3">The sequence shown here is derived from an EMBL/GenBank/DDBJ whole genome shotgun (WGS) entry which is preliminary data.</text>
</comment>
<keyword evidence="4" id="KW-1185">Reference proteome</keyword>
<evidence type="ECO:0000259" key="2">
    <source>
        <dbReference type="Pfam" id="PF13808"/>
    </source>
</evidence>